<organism evidence="2 3">
    <name type="scientific">Moraxella bovis</name>
    <dbReference type="NCBI Taxonomy" id="476"/>
    <lineage>
        <taxon>Bacteria</taxon>
        <taxon>Pseudomonadati</taxon>
        <taxon>Pseudomonadota</taxon>
        <taxon>Gammaproteobacteria</taxon>
        <taxon>Moraxellales</taxon>
        <taxon>Moraxellaceae</taxon>
        <taxon>Moraxella</taxon>
    </lineage>
</organism>
<dbReference type="AlphaFoldDB" id="A0A378PS93"/>
<evidence type="ECO:0000256" key="1">
    <source>
        <dbReference type="SAM" id="Phobius"/>
    </source>
</evidence>
<feature type="transmembrane region" description="Helical" evidence="1">
    <location>
        <begin position="27"/>
        <end position="55"/>
    </location>
</feature>
<proteinExistence type="predicted"/>
<evidence type="ECO:0000313" key="2">
    <source>
        <dbReference type="EMBL" id="STY91170.1"/>
    </source>
</evidence>
<protein>
    <submittedName>
        <fullName evidence="2">Uncharacterized protein</fullName>
    </submittedName>
</protein>
<dbReference type="RefSeq" id="WP_181879528.1">
    <property type="nucleotide sequence ID" value="NZ_CP087791.1"/>
</dbReference>
<dbReference type="EMBL" id="UGPZ01000002">
    <property type="protein sequence ID" value="STY91170.1"/>
    <property type="molecule type" value="Genomic_DNA"/>
</dbReference>
<accession>A0A378PS93</accession>
<evidence type="ECO:0000313" key="3">
    <source>
        <dbReference type="Proteomes" id="UP000254133"/>
    </source>
</evidence>
<keyword evidence="1" id="KW-0472">Membrane</keyword>
<keyword evidence="1" id="KW-1133">Transmembrane helix</keyword>
<reference evidence="2 3" key="1">
    <citation type="submission" date="2018-06" db="EMBL/GenBank/DDBJ databases">
        <authorList>
            <consortium name="Pathogen Informatics"/>
            <person name="Doyle S."/>
        </authorList>
    </citation>
    <scope>NUCLEOTIDE SEQUENCE [LARGE SCALE GENOMIC DNA]</scope>
    <source>
        <strain evidence="2 3">NCTC9426</strain>
    </source>
</reference>
<keyword evidence="1" id="KW-0812">Transmembrane</keyword>
<sequence>MELTKFIDELLNVNQIKKENLIKIFHVFFIISFILCSLTAYIFGGVVEMVLFVLFF</sequence>
<gene>
    <name evidence="2" type="ORF">NCTC9426_01206</name>
</gene>
<name>A0A378PS93_MORBO</name>
<dbReference type="Proteomes" id="UP000254133">
    <property type="component" value="Unassembled WGS sequence"/>
</dbReference>